<feature type="transmembrane region" description="Helical" evidence="1">
    <location>
        <begin position="14"/>
        <end position="36"/>
    </location>
</feature>
<evidence type="ECO:0000313" key="3">
    <source>
        <dbReference type="Proteomes" id="UP000009376"/>
    </source>
</evidence>
<reference evidence="2 3" key="1">
    <citation type="journal article" date="2010" name="Proc. Natl. Acad. Sci. U.S.A.">
        <title>Enigmatic, ultrasmall, uncultivated Archaea.</title>
        <authorList>
            <person name="Baker B.J."/>
            <person name="Comolli L.R."/>
            <person name="Dick G.J."/>
            <person name="Hauser L.J."/>
            <person name="Hyatt D."/>
            <person name="Dill B.D."/>
            <person name="Land M.L."/>
            <person name="Verberkmoes N.C."/>
            <person name="Hettich R.L."/>
            <person name="Banfield J.F."/>
        </authorList>
    </citation>
    <scope>NUCLEOTIDE SEQUENCE [LARGE SCALE GENOMIC DNA]</scope>
</reference>
<proteinExistence type="predicted"/>
<dbReference type="Proteomes" id="UP000009376">
    <property type="component" value="Unassembled WGS sequence"/>
</dbReference>
<keyword evidence="1" id="KW-1133">Transmembrane helix</keyword>
<feature type="transmembrane region" description="Helical" evidence="1">
    <location>
        <begin position="42"/>
        <end position="64"/>
    </location>
</feature>
<sequence>MEYKEIKKQNWEKIIEEVIIGIVLFIGLVSLLYSWIDSLFGVIVGIPILTFLGVLVSFLVVYMIRVFDKG</sequence>
<evidence type="ECO:0000256" key="1">
    <source>
        <dbReference type="SAM" id="Phobius"/>
    </source>
</evidence>
<accession>D6GWB5</accession>
<dbReference type="EMBL" id="GG745586">
    <property type="protein sequence ID" value="EFD92494.1"/>
    <property type="molecule type" value="Genomic_DNA"/>
</dbReference>
<name>D6GWB5_PARA5</name>
<keyword evidence="1" id="KW-0812">Transmembrane</keyword>
<keyword evidence="1" id="KW-0472">Membrane</keyword>
<organism evidence="2 3">
    <name type="scientific">Candidatus Parvarchaeum acidophilus ARMAN-5</name>
    <dbReference type="NCBI Taxonomy" id="662762"/>
    <lineage>
        <taxon>Archaea</taxon>
        <taxon>Candidatus Parvarchaeota</taxon>
        <taxon>Candidatus Parvarchaeum</taxon>
    </lineage>
</organism>
<dbReference type="AlphaFoldDB" id="D6GWB5"/>
<evidence type="ECO:0000313" key="2">
    <source>
        <dbReference type="EMBL" id="EFD92494.1"/>
    </source>
</evidence>
<gene>
    <name evidence="2" type="ORF">BJBARM5_0797</name>
</gene>
<protein>
    <submittedName>
        <fullName evidence="2">Uncharacterized protein</fullName>
    </submittedName>
</protein>